<feature type="transmembrane region" description="Helical" evidence="2">
    <location>
        <begin position="265"/>
        <end position="285"/>
    </location>
</feature>
<accession>A0A410WXS5</accession>
<reference evidence="3 6" key="2">
    <citation type="submission" date="2022-05" db="EMBL/GenBank/DDBJ databases">
        <title>Genome Sequencing of Bee-Associated Microbes.</title>
        <authorList>
            <person name="Dunlap C."/>
        </authorList>
    </citation>
    <scope>NUCLEOTIDE SEQUENCE [LARGE SCALE GENOMIC DNA]</scope>
    <source>
        <strain evidence="3 6">NRRL B-23120</strain>
    </source>
</reference>
<organism evidence="4 5">
    <name type="scientific">Paenibacillus chitinolyticus</name>
    <dbReference type="NCBI Taxonomy" id="79263"/>
    <lineage>
        <taxon>Bacteria</taxon>
        <taxon>Bacillati</taxon>
        <taxon>Bacillota</taxon>
        <taxon>Bacilli</taxon>
        <taxon>Bacillales</taxon>
        <taxon>Paenibacillaceae</taxon>
        <taxon>Paenibacillus</taxon>
    </lineage>
</organism>
<dbReference type="OrthoDB" id="6199084at2"/>
<evidence type="ECO:0000313" key="6">
    <source>
        <dbReference type="Proteomes" id="UP001527202"/>
    </source>
</evidence>
<dbReference type="EMBL" id="JAMDMJ010000029">
    <property type="protein sequence ID" value="MCY9598242.1"/>
    <property type="molecule type" value="Genomic_DNA"/>
</dbReference>
<dbReference type="RefSeq" id="WP_042225921.1">
    <property type="nucleotide sequence ID" value="NZ_CP026520.1"/>
</dbReference>
<keyword evidence="2" id="KW-0472">Membrane</keyword>
<evidence type="ECO:0000256" key="1">
    <source>
        <dbReference type="SAM" id="MobiDB-lite"/>
    </source>
</evidence>
<evidence type="ECO:0000313" key="3">
    <source>
        <dbReference type="EMBL" id="MCY9598242.1"/>
    </source>
</evidence>
<keyword evidence="6" id="KW-1185">Reference proteome</keyword>
<feature type="transmembrane region" description="Helical" evidence="2">
    <location>
        <begin position="170"/>
        <end position="188"/>
    </location>
</feature>
<sequence>MAAKPIYVELDIQTDMETLWKATQTPELHQQWDLRFTEITYMPRSGDREPQRFHYRTRIGFGMDIAGTGETKAKTNLLTGERISGLKFGSPQRISLIRSGSGYWKYSPNGGSVTFATRYTYDTRFGAAGRWFDRCLFRPLFGYATAWSFDMLRIWLEKGIPPSVSIQRALMHYFSAGLLALLWVYQGLVPKLLFPGGGELAIMQAAGWFPGGEKPALALLGASEIGIGLLAAAAHRQAGVYIVQAALLLLLPAIALARSPELLQAPFNPLTLSGAMAGLCLLAFWSRRELPQAGRCLRKPRGSGKEEEPKWHPYTSGR</sequence>
<evidence type="ECO:0000313" key="5">
    <source>
        <dbReference type="Proteomes" id="UP000288943"/>
    </source>
</evidence>
<dbReference type="SUPFAM" id="SSF55961">
    <property type="entry name" value="Bet v1-like"/>
    <property type="match status" value="1"/>
</dbReference>
<feature type="transmembrane region" description="Helical" evidence="2">
    <location>
        <begin position="216"/>
        <end position="234"/>
    </location>
</feature>
<dbReference type="Proteomes" id="UP000288943">
    <property type="component" value="Chromosome"/>
</dbReference>
<reference evidence="4 5" key="1">
    <citation type="submission" date="2018-01" db="EMBL/GenBank/DDBJ databases">
        <title>The whole genome sequencing and assembly of Paenibacillus chitinolyticus KCCM 41400 strain.</title>
        <authorList>
            <person name="Kim J.-Y."/>
            <person name="Park M.-K."/>
            <person name="Lee Y.-J."/>
            <person name="Yi H."/>
            <person name="Bahn Y.-S."/>
            <person name="Kim J.F."/>
            <person name="Lee D.-W."/>
        </authorList>
    </citation>
    <scope>NUCLEOTIDE SEQUENCE [LARGE SCALE GENOMIC DNA]</scope>
    <source>
        <strain evidence="4 5">KCCM 41400</strain>
    </source>
</reference>
<evidence type="ECO:0000313" key="4">
    <source>
        <dbReference type="EMBL" id="QAV19133.1"/>
    </source>
</evidence>
<feature type="transmembrane region" description="Helical" evidence="2">
    <location>
        <begin position="241"/>
        <end position="259"/>
    </location>
</feature>
<feature type="region of interest" description="Disordered" evidence="1">
    <location>
        <begin position="296"/>
        <end position="318"/>
    </location>
</feature>
<evidence type="ECO:0000256" key="2">
    <source>
        <dbReference type="SAM" id="Phobius"/>
    </source>
</evidence>
<dbReference type="KEGG" id="pchi:PC41400_16190"/>
<dbReference type="Proteomes" id="UP001527202">
    <property type="component" value="Unassembled WGS sequence"/>
</dbReference>
<name>A0A410WXS5_9BACL</name>
<dbReference type="Pfam" id="PF13781">
    <property type="entry name" value="DoxX_3"/>
    <property type="match status" value="1"/>
</dbReference>
<gene>
    <name evidence="3" type="ORF">M5X16_21060</name>
    <name evidence="4" type="ORF">PC41400_16190</name>
</gene>
<dbReference type="InterPro" id="IPR025695">
    <property type="entry name" value="DoxX-like"/>
</dbReference>
<dbReference type="AlphaFoldDB" id="A0A410WXS5"/>
<proteinExistence type="predicted"/>
<dbReference type="GeneID" id="95376349"/>
<protein>
    <submittedName>
        <fullName evidence="3">DoxX-like family protein</fullName>
    </submittedName>
</protein>
<dbReference type="EMBL" id="CP026520">
    <property type="protein sequence ID" value="QAV19133.1"/>
    <property type="molecule type" value="Genomic_DNA"/>
</dbReference>
<keyword evidence="2" id="KW-0812">Transmembrane</keyword>
<keyword evidence="2" id="KW-1133">Transmembrane helix</keyword>